<evidence type="ECO:0000256" key="2">
    <source>
        <dbReference type="ARBA" id="ARBA00022676"/>
    </source>
</evidence>
<keyword evidence="2 4" id="KW-0328">Glycosyltransferase</keyword>
<dbReference type="Gene3D" id="3.90.550.10">
    <property type="entry name" value="Spore Coat Polysaccharide Biosynthesis Protein SpsA, Chain A"/>
    <property type="match status" value="1"/>
</dbReference>
<dbReference type="InterPro" id="IPR001173">
    <property type="entry name" value="Glyco_trans_2-like"/>
</dbReference>
<comment type="pathway">
    <text evidence="4">Protein modification; protein glycosylation.</text>
</comment>
<evidence type="ECO:0000259" key="6">
    <source>
        <dbReference type="Pfam" id="PF00535"/>
    </source>
</evidence>
<comment type="similarity">
    <text evidence="1 4">Belongs to the glycosyltransferase 2 family.</text>
</comment>
<name>A0A7S2R9W2_9STRA</name>
<comment type="subcellular location">
    <subcellularLocation>
        <location evidence="4">Endoplasmic reticulum</location>
    </subcellularLocation>
</comment>
<proteinExistence type="inferred from homology"/>
<dbReference type="SUPFAM" id="SSF53448">
    <property type="entry name" value="Nucleotide-diphospho-sugar transferases"/>
    <property type="match status" value="1"/>
</dbReference>
<protein>
    <recommendedName>
        <fullName evidence="4">Dolichol-phosphate mannosyltransferase subunit 1</fullName>
        <ecNumber evidence="4">2.4.1.83</ecNumber>
    </recommendedName>
</protein>
<dbReference type="PANTHER" id="PTHR43398:SF1">
    <property type="entry name" value="DOLICHOL-PHOSPHATE MANNOSYLTRANSFERASE SUBUNIT 1"/>
    <property type="match status" value="1"/>
</dbReference>
<dbReference type="PANTHER" id="PTHR43398">
    <property type="entry name" value="DOLICHOL-PHOSPHATE MANNOSYLTRANSFERASE SUBUNIT 1"/>
    <property type="match status" value="1"/>
</dbReference>
<comment type="catalytic activity">
    <reaction evidence="4">
        <text>a di-trans,poly-cis-dolichyl phosphate + GDP-alpha-D-mannose = a di-trans,poly-cis-dolichyl beta-D-mannosyl phosphate + GDP</text>
        <dbReference type="Rhea" id="RHEA:21184"/>
        <dbReference type="Rhea" id="RHEA-COMP:19498"/>
        <dbReference type="Rhea" id="RHEA-COMP:19501"/>
        <dbReference type="ChEBI" id="CHEBI:57527"/>
        <dbReference type="ChEBI" id="CHEBI:57683"/>
        <dbReference type="ChEBI" id="CHEBI:58189"/>
        <dbReference type="ChEBI" id="CHEBI:58211"/>
    </reaction>
</comment>
<dbReference type="EC" id="2.4.1.83" evidence="4"/>
<dbReference type="GO" id="GO:0035269">
    <property type="term" value="P:protein O-linked glycosylation via mannose"/>
    <property type="evidence" value="ECO:0007669"/>
    <property type="project" value="TreeGrafter"/>
</dbReference>
<dbReference type="GO" id="GO:0004582">
    <property type="term" value="F:dolichyl-phosphate beta-D-mannosyltransferase activity"/>
    <property type="evidence" value="ECO:0007669"/>
    <property type="project" value="UniProtKB-UniRule"/>
</dbReference>
<comment type="subunit">
    <text evidence="4">Component of the dolichol-phosphate mannose (DPM) synthase complex.</text>
</comment>
<gene>
    <name evidence="7" type="ORF">QSP1433_LOCUS1140</name>
</gene>
<dbReference type="CDD" id="cd06442">
    <property type="entry name" value="DPM1_like"/>
    <property type="match status" value="1"/>
</dbReference>
<evidence type="ECO:0000256" key="3">
    <source>
        <dbReference type="ARBA" id="ARBA00022679"/>
    </source>
</evidence>
<keyword evidence="4" id="KW-0256">Endoplasmic reticulum</keyword>
<dbReference type="GO" id="GO:0006506">
    <property type="term" value="P:GPI anchor biosynthetic process"/>
    <property type="evidence" value="ECO:0007669"/>
    <property type="project" value="TreeGrafter"/>
</dbReference>
<dbReference type="EMBL" id="HBHK01001869">
    <property type="protein sequence ID" value="CAD9664783.1"/>
    <property type="molecule type" value="Transcribed_RNA"/>
</dbReference>
<sequence>MSKRAGKKDGNGAGELSVIVPCYEEALNIRPLTTRLFAATNKAGLETELLLVDDFSGKGTEDSKKVVEELQKEGFKVEILVRMPSEGKGLSSAVVHGMKRAKYGTLLVMDADLQHEPESVPDVAKPILTKRADFAVGSRHVGGGKIEDFPLVRRIISHVATALALPLTTCRDPMSGFFCISKETFDKGKDSLNPMGYKIGLELMVRCNCSRVEEVPITFRDREAGESKLSMKENIRYLVHLFHLYWFKYPGMLILLFVIACFVVYNILVTVLNL</sequence>
<evidence type="ECO:0000256" key="4">
    <source>
        <dbReference type="RuleBase" id="RU365083"/>
    </source>
</evidence>
<keyword evidence="3 4" id="KW-0808">Transferase</keyword>
<dbReference type="GO" id="GO:0006488">
    <property type="term" value="P:dolichol-linked oligosaccharide biosynthetic process"/>
    <property type="evidence" value="ECO:0007669"/>
    <property type="project" value="TreeGrafter"/>
</dbReference>
<keyword evidence="5" id="KW-1133">Transmembrane helix</keyword>
<dbReference type="GO" id="GO:0005789">
    <property type="term" value="C:endoplasmic reticulum membrane"/>
    <property type="evidence" value="ECO:0007669"/>
    <property type="project" value="TreeGrafter"/>
</dbReference>
<accession>A0A7S2R9W2</accession>
<dbReference type="InterPro" id="IPR029044">
    <property type="entry name" value="Nucleotide-diphossugar_trans"/>
</dbReference>
<evidence type="ECO:0000256" key="5">
    <source>
        <dbReference type="SAM" id="Phobius"/>
    </source>
</evidence>
<organism evidence="7">
    <name type="scientific">Mucochytrium quahogii</name>
    <dbReference type="NCBI Taxonomy" id="96639"/>
    <lineage>
        <taxon>Eukaryota</taxon>
        <taxon>Sar</taxon>
        <taxon>Stramenopiles</taxon>
        <taxon>Bigyra</taxon>
        <taxon>Labyrinthulomycetes</taxon>
        <taxon>Thraustochytrida</taxon>
        <taxon>Thraustochytriidae</taxon>
        <taxon>Mucochytrium</taxon>
    </lineage>
</organism>
<dbReference type="UniPathway" id="UPA00378"/>
<evidence type="ECO:0000256" key="1">
    <source>
        <dbReference type="ARBA" id="ARBA00006739"/>
    </source>
</evidence>
<dbReference type="Pfam" id="PF00535">
    <property type="entry name" value="Glycos_transf_2"/>
    <property type="match status" value="1"/>
</dbReference>
<keyword evidence="5" id="KW-0472">Membrane</keyword>
<feature type="transmembrane region" description="Helical" evidence="5">
    <location>
        <begin position="252"/>
        <end position="272"/>
    </location>
</feature>
<evidence type="ECO:0000313" key="7">
    <source>
        <dbReference type="EMBL" id="CAD9664783.1"/>
    </source>
</evidence>
<dbReference type="AlphaFoldDB" id="A0A7S2R9W2"/>
<keyword evidence="5" id="KW-0812">Transmembrane</keyword>
<feature type="domain" description="Glycosyltransferase 2-like" evidence="6">
    <location>
        <begin position="17"/>
        <end position="155"/>
    </location>
</feature>
<comment type="function">
    <text evidence="4">Transfers mannose from GDP-mannose to dolichol monophosphate to form dolichol phosphate mannose (Dol-P-Man) which is the mannosyl donor in pathways leading to N-glycosylation, glycosyl phosphatidylinositol membrane anchoring, and O-mannosylation of proteins.</text>
</comment>
<reference evidence="7" key="1">
    <citation type="submission" date="2021-01" db="EMBL/GenBank/DDBJ databases">
        <authorList>
            <person name="Corre E."/>
            <person name="Pelletier E."/>
            <person name="Niang G."/>
            <person name="Scheremetjew M."/>
            <person name="Finn R."/>
            <person name="Kale V."/>
            <person name="Holt S."/>
            <person name="Cochrane G."/>
            <person name="Meng A."/>
            <person name="Brown T."/>
            <person name="Cohen L."/>
        </authorList>
    </citation>
    <scope>NUCLEOTIDE SEQUENCE</scope>
    <source>
        <strain evidence="7">NY070348D</strain>
    </source>
</reference>
<dbReference type="InterPro" id="IPR039528">
    <property type="entry name" value="DPM1-like"/>
</dbReference>